<comment type="subcellular location">
    <subcellularLocation>
        <location evidence="1 7">Cell membrane</location>
        <topology evidence="1 7">Multi-pass membrane protein</topology>
    </subcellularLocation>
</comment>
<dbReference type="PANTHER" id="PTHR30561:SF0">
    <property type="entry name" value="GUANIDINIUM EXPORTER"/>
    <property type="match status" value="1"/>
</dbReference>
<evidence type="ECO:0000313" key="10">
    <source>
        <dbReference type="Proteomes" id="UP001057134"/>
    </source>
</evidence>
<keyword evidence="5 8" id="KW-1133">Transmembrane helix</keyword>
<dbReference type="InterPro" id="IPR037185">
    <property type="entry name" value="EmrE-like"/>
</dbReference>
<feature type="transmembrane region" description="Helical" evidence="8">
    <location>
        <begin position="84"/>
        <end position="103"/>
    </location>
</feature>
<evidence type="ECO:0000256" key="2">
    <source>
        <dbReference type="ARBA" id="ARBA00022448"/>
    </source>
</evidence>
<dbReference type="Proteomes" id="UP001057134">
    <property type="component" value="Chromosome"/>
</dbReference>
<evidence type="ECO:0000256" key="1">
    <source>
        <dbReference type="ARBA" id="ARBA00004651"/>
    </source>
</evidence>
<name>A0ABY4S0E7_9BACL</name>
<organism evidence="9 10">
    <name type="scientific">Paenibacillus konkukensis</name>
    <dbReference type="NCBI Taxonomy" id="2020716"/>
    <lineage>
        <taxon>Bacteria</taxon>
        <taxon>Bacillati</taxon>
        <taxon>Bacillota</taxon>
        <taxon>Bacilli</taxon>
        <taxon>Bacillales</taxon>
        <taxon>Paenibacillaceae</taxon>
        <taxon>Paenibacillus</taxon>
    </lineage>
</organism>
<dbReference type="Gene3D" id="1.10.3730.20">
    <property type="match status" value="1"/>
</dbReference>
<dbReference type="RefSeq" id="WP_249862452.1">
    <property type="nucleotide sequence ID" value="NZ_CP027059.1"/>
</dbReference>
<evidence type="ECO:0000256" key="8">
    <source>
        <dbReference type="SAM" id="Phobius"/>
    </source>
</evidence>
<dbReference type="PANTHER" id="PTHR30561">
    <property type="entry name" value="SMR FAMILY PROTON-DEPENDENT DRUG EFFLUX TRANSPORTER SUGE"/>
    <property type="match status" value="1"/>
</dbReference>
<evidence type="ECO:0000256" key="6">
    <source>
        <dbReference type="ARBA" id="ARBA00023136"/>
    </source>
</evidence>
<feature type="transmembrane region" description="Helical" evidence="8">
    <location>
        <begin position="58"/>
        <end position="78"/>
    </location>
</feature>
<evidence type="ECO:0000256" key="7">
    <source>
        <dbReference type="RuleBase" id="RU003942"/>
    </source>
</evidence>
<accession>A0ABY4S0E7</accession>
<reference evidence="9" key="1">
    <citation type="submission" date="2018-02" db="EMBL/GenBank/DDBJ databases">
        <authorList>
            <person name="Kim S.-K."/>
            <person name="Jung H.-I."/>
            <person name="Lee S.-W."/>
        </authorList>
    </citation>
    <scope>NUCLEOTIDE SEQUENCE</scope>
    <source>
        <strain evidence="9">SK3146</strain>
    </source>
</reference>
<dbReference type="Pfam" id="PF00893">
    <property type="entry name" value="Multi_Drug_Res"/>
    <property type="match status" value="1"/>
</dbReference>
<keyword evidence="6 8" id="KW-0472">Membrane</keyword>
<evidence type="ECO:0000313" key="9">
    <source>
        <dbReference type="EMBL" id="UQZ86954.1"/>
    </source>
</evidence>
<evidence type="ECO:0000256" key="5">
    <source>
        <dbReference type="ARBA" id="ARBA00022989"/>
    </source>
</evidence>
<proteinExistence type="inferred from homology"/>
<keyword evidence="3" id="KW-1003">Cell membrane</keyword>
<evidence type="ECO:0000256" key="3">
    <source>
        <dbReference type="ARBA" id="ARBA00022475"/>
    </source>
</evidence>
<comment type="similarity">
    <text evidence="7">Belongs to the drug/metabolite transporter (DMT) superfamily. Small multidrug resistance (SMR) (TC 2.A.7.1) family.</text>
</comment>
<evidence type="ECO:0000256" key="4">
    <source>
        <dbReference type="ARBA" id="ARBA00022692"/>
    </source>
</evidence>
<keyword evidence="10" id="KW-1185">Reference proteome</keyword>
<keyword evidence="4 7" id="KW-0812">Transmembrane</keyword>
<gene>
    <name evidence="9" type="primary">ykkD_1</name>
    <name evidence="9" type="ORF">SK3146_06247</name>
</gene>
<keyword evidence="2" id="KW-0813">Transport</keyword>
<dbReference type="SUPFAM" id="SSF103481">
    <property type="entry name" value="Multidrug resistance efflux transporter EmrE"/>
    <property type="match status" value="1"/>
</dbReference>
<feature type="transmembrane region" description="Helical" evidence="8">
    <location>
        <begin position="32"/>
        <end position="51"/>
    </location>
</feature>
<reference evidence="9" key="2">
    <citation type="journal article" date="2021" name="J Anim Sci Technol">
        <title>Complete genome sequence of Paenibacillus konkukensis sp. nov. SK3146 as a potential probiotic strain.</title>
        <authorList>
            <person name="Jung H.I."/>
            <person name="Park S."/>
            <person name="Niu K.M."/>
            <person name="Lee S.W."/>
            <person name="Kothari D."/>
            <person name="Yi K.J."/>
            <person name="Kim S.K."/>
        </authorList>
    </citation>
    <scope>NUCLEOTIDE SEQUENCE</scope>
    <source>
        <strain evidence="9">SK3146</strain>
    </source>
</reference>
<dbReference type="InterPro" id="IPR045324">
    <property type="entry name" value="Small_multidrug_res"/>
</dbReference>
<dbReference type="InterPro" id="IPR000390">
    <property type="entry name" value="Small_drug/metabolite_transptr"/>
</dbReference>
<dbReference type="EMBL" id="CP027059">
    <property type="protein sequence ID" value="UQZ86954.1"/>
    <property type="molecule type" value="Genomic_DNA"/>
</dbReference>
<sequence>MSWIFLLCAGACEVVGFVCLQQVNRSANVKTVAQLLVCFVFSFFFLSRSLGSIPIGTAYAVWTGIGTVGSTLLGMYLYGESKNGKRIFFIACVIAAVVGLKLIS</sequence>
<protein>
    <submittedName>
        <fullName evidence="9">Multidrug resistance protein YkkD</fullName>
    </submittedName>
</protein>